<evidence type="ECO:0000313" key="2">
    <source>
        <dbReference type="EMBL" id="KAK7895662.1"/>
    </source>
</evidence>
<protein>
    <submittedName>
        <fullName evidence="2">Uncharacterized protein</fullName>
    </submittedName>
</protein>
<feature type="compositionally biased region" description="Polar residues" evidence="1">
    <location>
        <begin position="1"/>
        <end position="26"/>
    </location>
</feature>
<comment type="caution">
    <text evidence="2">The sequence shown here is derived from an EMBL/GenBank/DDBJ whole genome shotgun (WGS) entry which is preliminary data.</text>
</comment>
<evidence type="ECO:0000256" key="1">
    <source>
        <dbReference type="SAM" id="MobiDB-lite"/>
    </source>
</evidence>
<evidence type="ECO:0000313" key="3">
    <source>
        <dbReference type="Proteomes" id="UP001460270"/>
    </source>
</evidence>
<accession>A0AAW0NEB2</accession>
<gene>
    <name evidence="2" type="ORF">WMY93_020987</name>
</gene>
<organism evidence="2 3">
    <name type="scientific">Mugilogobius chulae</name>
    <name type="common">yellowstripe goby</name>
    <dbReference type="NCBI Taxonomy" id="88201"/>
    <lineage>
        <taxon>Eukaryota</taxon>
        <taxon>Metazoa</taxon>
        <taxon>Chordata</taxon>
        <taxon>Craniata</taxon>
        <taxon>Vertebrata</taxon>
        <taxon>Euteleostomi</taxon>
        <taxon>Actinopterygii</taxon>
        <taxon>Neopterygii</taxon>
        <taxon>Teleostei</taxon>
        <taxon>Neoteleostei</taxon>
        <taxon>Acanthomorphata</taxon>
        <taxon>Gobiaria</taxon>
        <taxon>Gobiiformes</taxon>
        <taxon>Gobioidei</taxon>
        <taxon>Gobiidae</taxon>
        <taxon>Gobionellinae</taxon>
        <taxon>Mugilogobius</taxon>
    </lineage>
</organism>
<name>A0AAW0NEB2_9GOBI</name>
<dbReference type="Proteomes" id="UP001460270">
    <property type="component" value="Unassembled WGS sequence"/>
</dbReference>
<feature type="region of interest" description="Disordered" evidence="1">
    <location>
        <begin position="1"/>
        <end position="44"/>
    </location>
</feature>
<feature type="compositionally biased region" description="Low complexity" evidence="1">
    <location>
        <begin position="30"/>
        <end position="44"/>
    </location>
</feature>
<dbReference type="AlphaFoldDB" id="A0AAW0NEB2"/>
<sequence length="392" mass="43762">MTDPPTASSLPAESPSRLLSPQQAAPSQVLHSSSLQPGSPSQLLHSLLSPPARVLHHSSCTASSLLQTGCTITASSSTVFSWLDDRHKRTDRDTLLQGIQLPNKMSAARDYLPEPRVLHPAPVQHRQDIMVFEEPENHEGEAVIRKRRSEKVQHCHNELSSPPSTSWTQENLSPASSSVPSTLSPVIPVPTFYSADWSSCVLCSISCLVVLCPGSVSLLHLLPGRPLFLALCPVLHLCLVVLWSWFESCARCSICCLLCKWPKLCVLLFIASSALFFICTRSKFCALCSLQWSYSCLVKLLQHASQHTSGWVPASIHSTIPNSTTMPYCSTPFIWLVNILTSVSQCLGSEPIRADDLQTYRLTYRQIYRQTYRLTYRQTYRLTYRLTYRSTD</sequence>
<proteinExistence type="predicted"/>
<keyword evidence="3" id="KW-1185">Reference proteome</keyword>
<reference evidence="3" key="1">
    <citation type="submission" date="2024-04" db="EMBL/GenBank/DDBJ databases">
        <title>Salinicola lusitanus LLJ914,a marine bacterium isolated from the Okinawa Trough.</title>
        <authorList>
            <person name="Li J."/>
        </authorList>
    </citation>
    <scope>NUCLEOTIDE SEQUENCE [LARGE SCALE GENOMIC DNA]</scope>
</reference>
<dbReference type="EMBL" id="JBBPFD010000015">
    <property type="protein sequence ID" value="KAK7895662.1"/>
    <property type="molecule type" value="Genomic_DNA"/>
</dbReference>